<organism evidence="2 3">
    <name type="scientific">Pleodorina starrii</name>
    <dbReference type="NCBI Taxonomy" id="330485"/>
    <lineage>
        <taxon>Eukaryota</taxon>
        <taxon>Viridiplantae</taxon>
        <taxon>Chlorophyta</taxon>
        <taxon>core chlorophytes</taxon>
        <taxon>Chlorophyceae</taxon>
        <taxon>CS clade</taxon>
        <taxon>Chlamydomonadales</taxon>
        <taxon>Volvocaceae</taxon>
        <taxon>Pleodorina</taxon>
    </lineage>
</organism>
<gene>
    <name evidence="2" type="primary">PLEST000671</name>
    <name evidence="2" type="ORF">PLESTB_000020900</name>
</gene>
<dbReference type="InterPro" id="IPR009009">
    <property type="entry name" value="RlpA-like_DPBB"/>
</dbReference>
<dbReference type="AlphaFoldDB" id="A0A9W6EW79"/>
<dbReference type="CDD" id="cd22271">
    <property type="entry name" value="DPBB_EXP_N-like"/>
    <property type="match status" value="1"/>
</dbReference>
<accession>A0A9W6EW79</accession>
<sequence>MVGMAIAGGSGASINDGSCMYGPLPNYLVSTGTDIVALSDQAGDFAQSCGRCYEVQCNPSSFTDGYGNHIDRTYGCNQGSVIVTVTDSCPCDYPANAYSNRRWCCGDMYHMDLSQTAFSKLADLGLGVIGIKYRTVDCPGGFVPSPRAASGDFPAGTKK</sequence>
<dbReference type="Proteomes" id="UP001165080">
    <property type="component" value="Unassembled WGS sequence"/>
</dbReference>
<evidence type="ECO:0000259" key="1">
    <source>
        <dbReference type="PROSITE" id="PS50842"/>
    </source>
</evidence>
<dbReference type="SMART" id="SM00837">
    <property type="entry name" value="DPBB_1"/>
    <property type="match status" value="1"/>
</dbReference>
<evidence type="ECO:0000313" key="3">
    <source>
        <dbReference type="Proteomes" id="UP001165080"/>
    </source>
</evidence>
<comment type="caution">
    <text evidence="2">The sequence shown here is derived from an EMBL/GenBank/DDBJ whole genome shotgun (WGS) entry which is preliminary data.</text>
</comment>
<name>A0A9W6EW79_9CHLO</name>
<reference evidence="2 3" key="1">
    <citation type="journal article" date="2023" name="Commun. Biol.">
        <title>Reorganization of the ancestral sex-determining regions during the evolution of trioecy in Pleodorina starrii.</title>
        <authorList>
            <person name="Takahashi K."/>
            <person name="Suzuki S."/>
            <person name="Kawai-Toyooka H."/>
            <person name="Yamamoto K."/>
            <person name="Hamaji T."/>
            <person name="Ootsuki R."/>
            <person name="Yamaguchi H."/>
            <person name="Kawachi M."/>
            <person name="Higashiyama T."/>
            <person name="Nozaki H."/>
        </authorList>
    </citation>
    <scope>NUCLEOTIDE SEQUENCE [LARGE SCALE GENOMIC DNA]</scope>
    <source>
        <strain evidence="2 3">NIES-4479</strain>
    </source>
</reference>
<proteinExistence type="predicted"/>
<dbReference type="PROSITE" id="PS50842">
    <property type="entry name" value="EXPANSIN_EG45"/>
    <property type="match status" value="1"/>
</dbReference>
<dbReference type="Pfam" id="PF03330">
    <property type="entry name" value="DPBB_1"/>
    <property type="match status" value="1"/>
</dbReference>
<dbReference type="SUPFAM" id="SSF50685">
    <property type="entry name" value="Barwin-like endoglucanases"/>
    <property type="match status" value="1"/>
</dbReference>
<dbReference type="InterPro" id="IPR002963">
    <property type="entry name" value="Expansin"/>
</dbReference>
<dbReference type="PANTHER" id="PTHR31867">
    <property type="entry name" value="EXPANSIN-A15"/>
    <property type="match status" value="1"/>
</dbReference>
<feature type="domain" description="Expansin-like EG45" evidence="1">
    <location>
        <begin position="16"/>
        <end position="138"/>
    </location>
</feature>
<keyword evidence="3" id="KW-1185">Reference proteome</keyword>
<dbReference type="GO" id="GO:0009664">
    <property type="term" value="P:plant-type cell wall organization"/>
    <property type="evidence" value="ECO:0007669"/>
    <property type="project" value="InterPro"/>
</dbReference>
<dbReference type="InterPro" id="IPR007112">
    <property type="entry name" value="Expansin/allergen_DPBB_dom"/>
</dbReference>
<dbReference type="Gene3D" id="2.40.40.10">
    <property type="entry name" value="RlpA-like domain"/>
    <property type="match status" value="1"/>
</dbReference>
<dbReference type="InterPro" id="IPR036908">
    <property type="entry name" value="RlpA-like_sf"/>
</dbReference>
<evidence type="ECO:0000313" key="2">
    <source>
        <dbReference type="EMBL" id="GLC47742.1"/>
    </source>
</evidence>
<protein>
    <submittedName>
        <fullName evidence="2">Expansin-A20</fullName>
    </submittedName>
</protein>
<dbReference type="EMBL" id="BRXU01000001">
    <property type="protein sequence ID" value="GLC47742.1"/>
    <property type="molecule type" value="Genomic_DNA"/>
</dbReference>